<organism evidence="1 2">
    <name type="scientific">Symbiodinium necroappetens</name>
    <dbReference type="NCBI Taxonomy" id="1628268"/>
    <lineage>
        <taxon>Eukaryota</taxon>
        <taxon>Sar</taxon>
        <taxon>Alveolata</taxon>
        <taxon>Dinophyceae</taxon>
        <taxon>Suessiales</taxon>
        <taxon>Symbiodiniaceae</taxon>
        <taxon>Symbiodinium</taxon>
    </lineage>
</organism>
<sequence length="623" mass="68669">METLEKKGQQHELNLLKDRIEICEHGFALGYNNLSSMKPSVMQAHIMSTKKQWEKYPVSLQLGIVARHAQASLEKVLLSKKKESECWKEAAVELVTFFQFDVEQMLTLDATSFDEHFDGHAPTWQTGIMMMSVLALELAEDSLSSIKLEDDDGLTAEAAQTKIAELQSIATDCCAVVFCSVLRQDFGSKLRALFTHPAWIELLNLQEKAADVHILVCKHLYRHIEAMSSLFTSWIDTPLVPVAEAFEQILAMAKAILHLHAWNPESDAGFDTLKPTVPGDVFDFMKCDKQFERSLSKILQDGWWKAQVAEIAKTAGSRPLVQVQWRELNTLLQDISPEQATAQHLSRIAELFETVGKGMREKEMGSVGGKCKDLVVGVVQKLLKSEATALDMTQLSKQADVVMSLLRRFGHEPQIPTLVDDFASWLEGTTNQRQLATLIAHMEKCARGSIDFKAIKQLVPGVGKDKEQSYAVAADEATKLCEAACNFMVKGLLTVNTSAADDAACTQRTAEVRLNLAILNGVSKLVKDLVSDENPGRDAFTAYINSCISLGLAGAFHAKEINLLEGLGPDAETRNQADVEAKRLRQAKTARAKCVASEATCVAAQQKLLPFVKAEDGSALHSL</sequence>
<reference evidence="1" key="1">
    <citation type="submission" date="2021-02" db="EMBL/GenBank/DDBJ databases">
        <authorList>
            <person name="Dougan E. K."/>
            <person name="Rhodes N."/>
            <person name="Thang M."/>
            <person name="Chan C."/>
        </authorList>
    </citation>
    <scope>NUCLEOTIDE SEQUENCE</scope>
</reference>
<dbReference type="EMBL" id="CAJNJA010016274">
    <property type="protein sequence ID" value="CAE7377794.1"/>
    <property type="molecule type" value="Genomic_DNA"/>
</dbReference>
<evidence type="ECO:0000313" key="1">
    <source>
        <dbReference type="EMBL" id="CAE7377794.1"/>
    </source>
</evidence>
<dbReference type="OrthoDB" id="411755at2759"/>
<accession>A0A812Q4Z5</accession>
<evidence type="ECO:0000313" key="2">
    <source>
        <dbReference type="Proteomes" id="UP000601435"/>
    </source>
</evidence>
<dbReference type="Proteomes" id="UP000601435">
    <property type="component" value="Unassembled WGS sequence"/>
</dbReference>
<proteinExistence type="predicted"/>
<name>A0A812Q4Z5_9DINO</name>
<comment type="caution">
    <text evidence="1">The sequence shown here is derived from an EMBL/GenBank/DDBJ whole genome shotgun (WGS) entry which is preliminary data.</text>
</comment>
<protein>
    <submittedName>
        <fullName evidence="1">Uncharacterized protein</fullName>
    </submittedName>
</protein>
<dbReference type="AlphaFoldDB" id="A0A812Q4Z5"/>
<gene>
    <name evidence="1" type="ORF">SNEC2469_LOCUS10199</name>
</gene>
<feature type="non-terminal residue" evidence="1">
    <location>
        <position position="623"/>
    </location>
</feature>
<keyword evidence="2" id="KW-1185">Reference proteome</keyword>